<evidence type="ECO:0000256" key="2">
    <source>
        <dbReference type="SAM" id="Phobius"/>
    </source>
</evidence>
<keyword evidence="2" id="KW-0472">Membrane</keyword>
<feature type="transmembrane region" description="Helical" evidence="2">
    <location>
        <begin position="59"/>
        <end position="80"/>
    </location>
</feature>
<evidence type="ECO:0000313" key="4">
    <source>
        <dbReference type="Proteomes" id="UP000037696"/>
    </source>
</evidence>
<comment type="caution">
    <text evidence="3">The sequence shown here is derived from an EMBL/GenBank/DDBJ whole genome shotgun (WGS) entry which is preliminary data.</text>
</comment>
<evidence type="ECO:0000256" key="1">
    <source>
        <dbReference type="SAM" id="MobiDB-lite"/>
    </source>
</evidence>
<dbReference type="AlphaFoldDB" id="A0A0M8NXB3"/>
<sequence length="91" mass="9566">MGAGHALDVVPKSRKLGVSNQHSAQSTGPVLNYISCPHGSGPTVEDRGGDYRATPHGRWIAWVSTVFWLEILGLIGKVALSSSDVSHVMGG</sequence>
<keyword evidence="2" id="KW-1133">Transmembrane helix</keyword>
<dbReference type="Proteomes" id="UP000037696">
    <property type="component" value="Unassembled WGS sequence"/>
</dbReference>
<protein>
    <submittedName>
        <fullName evidence="3">Uncharacterized protein</fullName>
    </submittedName>
</protein>
<evidence type="ECO:0000313" key="3">
    <source>
        <dbReference type="EMBL" id="KOS41236.1"/>
    </source>
</evidence>
<keyword evidence="2" id="KW-0812">Transmembrane</keyword>
<gene>
    <name evidence="3" type="ORF">ACN38_g7870</name>
</gene>
<organism evidence="3 4">
    <name type="scientific">Penicillium nordicum</name>
    <dbReference type="NCBI Taxonomy" id="229535"/>
    <lineage>
        <taxon>Eukaryota</taxon>
        <taxon>Fungi</taxon>
        <taxon>Dikarya</taxon>
        <taxon>Ascomycota</taxon>
        <taxon>Pezizomycotina</taxon>
        <taxon>Eurotiomycetes</taxon>
        <taxon>Eurotiomycetidae</taxon>
        <taxon>Eurotiales</taxon>
        <taxon>Aspergillaceae</taxon>
        <taxon>Penicillium</taxon>
    </lineage>
</organism>
<keyword evidence="4" id="KW-1185">Reference proteome</keyword>
<feature type="compositionally biased region" description="Polar residues" evidence="1">
    <location>
        <begin position="18"/>
        <end position="29"/>
    </location>
</feature>
<dbReference type="EMBL" id="LHQQ01000137">
    <property type="protein sequence ID" value="KOS41236.1"/>
    <property type="molecule type" value="Genomic_DNA"/>
</dbReference>
<proteinExistence type="predicted"/>
<accession>A0A0M8NXB3</accession>
<name>A0A0M8NXB3_9EURO</name>
<feature type="region of interest" description="Disordered" evidence="1">
    <location>
        <begin position="1"/>
        <end position="30"/>
    </location>
</feature>
<reference evidence="3 4" key="1">
    <citation type="submission" date="2015-08" db="EMBL/GenBank/DDBJ databases">
        <title>Genome sequencing of Penicillium nordicum.</title>
        <authorList>
            <person name="Nguyen H.D."/>
            <person name="Seifert K.A."/>
        </authorList>
    </citation>
    <scope>NUCLEOTIDE SEQUENCE [LARGE SCALE GENOMIC DNA]</scope>
    <source>
        <strain evidence="3 4">DAOMC 185683</strain>
    </source>
</reference>